<dbReference type="EC" id="5.3.1.9" evidence="3"/>
<sequence length="204" mass="21453">MTTAPVSIPAAFTVSSAGLGGRSDNYEVFLPRLAGVYSDDGAFENQLAQRGADELVYTVDVHSYDNGPGSLTIGTSTLLPGKVGEEFAVTRGHLHALADRAELYYCISGRGVMLMDTLGGETRAIEMTPGVAVHVPGHWIHRSVNVGDEPFVTLFCYNGDAGQDYEVIAAAGGMKTLVVDDGAGGWRAVTNPNHTGYALDTTTA</sequence>
<dbReference type="InterPro" id="IPR011051">
    <property type="entry name" value="RmlC_Cupin_sf"/>
</dbReference>
<keyword evidence="9" id="KW-1185">Reference proteome</keyword>
<keyword evidence="5" id="KW-0324">Glycolysis</keyword>
<evidence type="ECO:0000256" key="4">
    <source>
        <dbReference type="ARBA" id="ARBA00022432"/>
    </source>
</evidence>
<dbReference type="Pfam" id="PF06560">
    <property type="entry name" value="GPI"/>
    <property type="match status" value="1"/>
</dbReference>
<evidence type="ECO:0000256" key="3">
    <source>
        <dbReference type="ARBA" id="ARBA00011952"/>
    </source>
</evidence>
<evidence type="ECO:0000256" key="6">
    <source>
        <dbReference type="ARBA" id="ARBA00029321"/>
    </source>
</evidence>
<dbReference type="GO" id="GO:0004347">
    <property type="term" value="F:glucose-6-phosphate isomerase activity"/>
    <property type="evidence" value="ECO:0007669"/>
    <property type="project" value="UniProtKB-EC"/>
</dbReference>
<dbReference type="InterPro" id="IPR010551">
    <property type="entry name" value="G6P_isomerase_prok"/>
</dbReference>
<evidence type="ECO:0000313" key="8">
    <source>
        <dbReference type="EMBL" id="MET4582912.1"/>
    </source>
</evidence>
<dbReference type="Gene3D" id="2.60.120.10">
    <property type="entry name" value="Jelly Rolls"/>
    <property type="match status" value="1"/>
</dbReference>
<evidence type="ECO:0000259" key="7">
    <source>
        <dbReference type="Pfam" id="PF06560"/>
    </source>
</evidence>
<gene>
    <name evidence="8" type="ORF">ABIE21_002422</name>
</gene>
<reference evidence="8 9" key="1">
    <citation type="submission" date="2024-06" db="EMBL/GenBank/DDBJ databases">
        <title>Sorghum-associated microbial communities from plants grown in Nebraska, USA.</title>
        <authorList>
            <person name="Schachtman D."/>
        </authorList>
    </citation>
    <scope>NUCLEOTIDE SEQUENCE [LARGE SCALE GENOMIC DNA]</scope>
    <source>
        <strain evidence="8 9">2857</strain>
    </source>
</reference>
<dbReference type="SUPFAM" id="SSF51182">
    <property type="entry name" value="RmlC-like cupins"/>
    <property type="match status" value="1"/>
</dbReference>
<dbReference type="Proteomes" id="UP001549257">
    <property type="component" value="Unassembled WGS sequence"/>
</dbReference>
<evidence type="ECO:0000256" key="2">
    <source>
        <dbReference type="ARBA" id="ARBA00006542"/>
    </source>
</evidence>
<dbReference type="EMBL" id="JBEPSJ010000002">
    <property type="protein sequence ID" value="MET4582912.1"/>
    <property type="molecule type" value="Genomic_DNA"/>
</dbReference>
<name>A0ABV2QQZ7_9MICO</name>
<dbReference type="CDD" id="cd02218">
    <property type="entry name" value="cupin_PGI"/>
    <property type="match status" value="1"/>
</dbReference>
<organism evidence="8 9">
    <name type="scientific">Conyzicola nivalis</name>
    <dbReference type="NCBI Taxonomy" id="1477021"/>
    <lineage>
        <taxon>Bacteria</taxon>
        <taxon>Bacillati</taxon>
        <taxon>Actinomycetota</taxon>
        <taxon>Actinomycetes</taxon>
        <taxon>Micrococcales</taxon>
        <taxon>Microbacteriaceae</taxon>
        <taxon>Conyzicola</taxon>
    </lineage>
</organism>
<dbReference type="InterPro" id="IPR014710">
    <property type="entry name" value="RmlC-like_jellyroll"/>
</dbReference>
<comment type="similarity">
    <text evidence="2">Belongs to the archaeal-type GPI family.</text>
</comment>
<accession>A0ABV2QQZ7</accession>
<keyword evidence="8" id="KW-0413">Isomerase</keyword>
<evidence type="ECO:0000256" key="5">
    <source>
        <dbReference type="ARBA" id="ARBA00023152"/>
    </source>
</evidence>
<evidence type="ECO:0000256" key="1">
    <source>
        <dbReference type="ARBA" id="ARBA00004926"/>
    </source>
</evidence>
<comment type="catalytic activity">
    <reaction evidence="6">
        <text>alpha-D-glucose 6-phosphate = beta-D-fructose 6-phosphate</text>
        <dbReference type="Rhea" id="RHEA:11816"/>
        <dbReference type="ChEBI" id="CHEBI:57634"/>
        <dbReference type="ChEBI" id="CHEBI:58225"/>
        <dbReference type="EC" id="5.3.1.9"/>
    </reaction>
</comment>
<comment type="caution">
    <text evidence="8">The sequence shown here is derived from an EMBL/GenBank/DDBJ whole genome shotgun (WGS) entry which is preliminary data.</text>
</comment>
<dbReference type="RefSeq" id="WP_354025066.1">
    <property type="nucleotide sequence ID" value="NZ_JBEPSJ010000002.1"/>
</dbReference>
<feature type="domain" description="Glucose-6-phosphate isomerase prokaryote" evidence="7">
    <location>
        <begin position="33"/>
        <end position="193"/>
    </location>
</feature>
<evidence type="ECO:0000313" key="9">
    <source>
        <dbReference type="Proteomes" id="UP001549257"/>
    </source>
</evidence>
<comment type="pathway">
    <text evidence="1">Carbohydrate degradation; glycolysis; D-glyceraldehyde 3-phosphate and glycerone phosphate from D-glucose: step 2/4.</text>
</comment>
<proteinExistence type="inferred from homology"/>
<protein>
    <recommendedName>
        <fullName evidence="3">glucose-6-phosphate isomerase</fullName>
        <ecNumber evidence="3">5.3.1.9</ecNumber>
    </recommendedName>
</protein>
<keyword evidence="4" id="KW-0312">Gluconeogenesis</keyword>